<proteinExistence type="predicted"/>
<evidence type="ECO:0000313" key="2">
    <source>
        <dbReference type="EMBL" id="AWV67018.1"/>
    </source>
</evidence>
<dbReference type="EMBL" id="MG693148">
    <property type="protein sequence ID" value="AWV67018.1"/>
    <property type="molecule type" value="Genomic_RNA"/>
</dbReference>
<evidence type="ECO:0000313" key="1">
    <source>
        <dbReference type="EMBL" id="AWV67016.1"/>
    </source>
</evidence>
<dbReference type="EMBL" id="MG693150">
    <property type="protein sequence ID" value="AWV67020.1"/>
    <property type="molecule type" value="Genomic_RNA"/>
</dbReference>
<name>A0A2Z4EVI7_9VIRU</name>
<reference evidence="1" key="1">
    <citation type="journal article" date="2018" name="Virus Evol.">
        <title>Cameroonian fruit bats harbor divergent viruses, including rotavirus H, bastroviruses, and picobirnaviruses using an alternative genetic code.</title>
        <authorList>
            <person name="Yinda C.K."/>
            <person name="Ghogomu S.M."/>
            <person name="Conceicao-Neto N."/>
            <person name="Beller L."/>
            <person name="Deboutte W."/>
            <person name="Vanhulle E."/>
            <person name="Maes P."/>
            <person name="Van Ranst M."/>
            <person name="Matthijnssens J."/>
        </authorList>
    </citation>
    <scope>NUCLEOTIDE SEQUENCE</scope>
    <source>
        <strain evidence="2">P16-727</strain>
        <strain evidence="3">P2-966</strain>
        <strain evidence="1">P4-554</strain>
    </source>
</reference>
<sequence>MATHSPLFEELIGDGRLRIVPYHTYLDVTVLTVNLDILATRLKYWLHSIYDIWEPLRLKYSGTAQAITQAIHGDIDHLVDYALWVCYNRLRMVAERYSPTTRIGRMNPKAPTSARMEFPTFVSTLLQTIGPLRVTDGAVDVLLIYAPPPNTMQNFGRMTAQQPDEPRYARLLSNLRSCGVACSAIDIQPNFGSFWTTCQIEMSDGLFDVVGTVHPSHYENEDAIRAAILDVNPTNTPFESTALTVGYVNDETTLNALASVEAPADIPAGQTATSAGRPSGLVFNSNYYGIQPAVPQTGSTPAQPRGCYIVGRGTKKHYSCYIAQHITAYELYNLMRFELTRQG</sequence>
<protein>
    <submittedName>
        <fullName evidence="1">Capsid</fullName>
    </submittedName>
</protein>
<organism evidence="1">
    <name type="scientific">Lysoka partitivirus</name>
    <dbReference type="NCBI Taxonomy" id="2169483"/>
    <lineage>
        <taxon>Viruses</taxon>
        <taxon>Riboviria</taxon>
        <taxon>Orthornavirae</taxon>
        <taxon>Pisuviricota</taxon>
        <taxon>Duplopiviricetes</taxon>
        <taxon>Durnavirales</taxon>
        <taxon>Picobirnaviridae</taxon>
    </lineage>
</organism>
<dbReference type="EMBL" id="MG693146">
    <property type="protein sequence ID" value="AWV67016.1"/>
    <property type="molecule type" value="Genomic_RNA"/>
</dbReference>
<evidence type="ECO:0000313" key="3">
    <source>
        <dbReference type="EMBL" id="AWV67020.1"/>
    </source>
</evidence>
<accession>A0A2Z4EVI7</accession>